<proteinExistence type="predicted"/>
<sequence length="101" mass="12739">MDIFWLQKKRRRRKKKEDPKMEDKVYEWLLEQYNKKFQVTRNQIREVAFQQSSNQQKFKASKGWLDKFMSRYKCKYMLHSLKNDKQKNKENESYFQKNQQC</sequence>
<dbReference type="GeneID" id="14907689"/>
<name>G0QTA1_ICHMU</name>
<reference evidence="3 4" key="1">
    <citation type="submission" date="2011-07" db="EMBL/GenBank/DDBJ databases">
        <authorList>
            <person name="Coyne R."/>
            <person name="Brami D."/>
            <person name="Johnson J."/>
            <person name="Hostetler J."/>
            <person name="Hannick L."/>
            <person name="Clark T."/>
            <person name="Cassidy-Hanley D."/>
            <person name="Inman J."/>
        </authorList>
    </citation>
    <scope>NUCLEOTIDE SEQUENCE [LARGE SCALE GENOMIC DNA]</scope>
    <source>
        <strain evidence="3 4">G5</strain>
    </source>
</reference>
<dbReference type="AlphaFoldDB" id="G0QTA1"/>
<dbReference type="EMBL" id="GL983849">
    <property type="protein sequence ID" value="EGR31536.1"/>
    <property type="molecule type" value="Genomic_DNA"/>
</dbReference>
<dbReference type="InterPro" id="IPR009057">
    <property type="entry name" value="Homeodomain-like_sf"/>
</dbReference>
<evidence type="ECO:0000313" key="4">
    <source>
        <dbReference type="Proteomes" id="UP000008983"/>
    </source>
</evidence>
<keyword evidence="1" id="KW-0238">DNA-binding</keyword>
<protein>
    <recommendedName>
        <fullName evidence="2">HTH CENPB-type domain-containing protein</fullName>
    </recommendedName>
</protein>
<evidence type="ECO:0000313" key="3">
    <source>
        <dbReference type="EMBL" id="EGR31536.1"/>
    </source>
</evidence>
<dbReference type="SMART" id="SM00674">
    <property type="entry name" value="CENPB"/>
    <property type="match status" value="1"/>
</dbReference>
<evidence type="ECO:0000259" key="2">
    <source>
        <dbReference type="PROSITE" id="PS51253"/>
    </source>
</evidence>
<evidence type="ECO:0000256" key="1">
    <source>
        <dbReference type="ARBA" id="ARBA00023125"/>
    </source>
</evidence>
<dbReference type="GO" id="GO:0003677">
    <property type="term" value="F:DNA binding"/>
    <property type="evidence" value="ECO:0007669"/>
    <property type="project" value="UniProtKB-KW"/>
</dbReference>
<feature type="domain" description="HTH CENPB-type" evidence="2">
    <location>
        <begin position="9"/>
        <end position="78"/>
    </location>
</feature>
<dbReference type="SUPFAM" id="SSF46689">
    <property type="entry name" value="Homeodomain-like"/>
    <property type="match status" value="1"/>
</dbReference>
<gene>
    <name evidence="3" type="ORF">IMG5_107560</name>
</gene>
<dbReference type="Pfam" id="PF03221">
    <property type="entry name" value="HTH_Tnp_Tc5"/>
    <property type="match status" value="1"/>
</dbReference>
<dbReference type="InterPro" id="IPR006600">
    <property type="entry name" value="HTH_CenpB_DNA-bd_dom"/>
</dbReference>
<dbReference type="Proteomes" id="UP000008983">
    <property type="component" value="Unassembled WGS sequence"/>
</dbReference>
<dbReference type="RefSeq" id="XP_004035022.1">
    <property type="nucleotide sequence ID" value="XM_004034974.1"/>
</dbReference>
<keyword evidence="4" id="KW-1185">Reference proteome</keyword>
<dbReference type="STRING" id="857967.G0QTA1"/>
<organism evidence="3 4">
    <name type="scientific">Ichthyophthirius multifiliis</name>
    <name type="common">White spot disease agent</name>
    <name type="synonym">Ich</name>
    <dbReference type="NCBI Taxonomy" id="5932"/>
    <lineage>
        <taxon>Eukaryota</taxon>
        <taxon>Sar</taxon>
        <taxon>Alveolata</taxon>
        <taxon>Ciliophora</taxon>
        <taxon>Intramacronucleata</taxon>
        <taxon>Oligohymenophorea</taxon>
        <taxon>Hymenostomatida</taxon>
        <taxon>Ophryoglenina</taxon>
        <taxon>Ichthyophthirius</taxon>
    </lineage>
</organism>
<accession>G0QTA1</accession>
<dbReference type="PROSITE" id="PS51253">
    <property type="entry name" value="HTH_CENPB"/>
    <property type="match status" value="1"/>
</dbReference>
<dbReference type="OrthoDB" id="292039at2759"/>
<dbReference type="eggNOG" id="KOG3105">
    <property type="taxonomic scope" value="Eukaryota"/>
</dbReference>
<dbReference type="InParanoid" id="G0QTA1"/>
<dbReference type="Gene3D" id="1.10.10.60">
    <property type="entry name" value="Homeodomain-like"/>
    <property type="match status" value="1"/>
</dbReference>